<keyword evidence="3" id="KW-1185">Reference proteome</keyword>
<accession>A0A2C6JUK6</accession>
<name>A0A2C6JUK6_9APIC</name>
<proteinExistence type="predicted"/>
<sequence>MLTTTSNFYIQQRATPIRVCHGIQAVCDFFRCLRGSSATLPKTMRTAARFSFMLGVLWSARQQLLIGGKLDDVVPSVFASYAPRGAATILGPENSVVANEGSATESMDHTEKTERAPSRLFKASRSVNSSTISKRLGFLAAVVALSVTAARLWRCGVLEATRTHATTPHDGTATSRRLSEERDCQESQHTTAKGEP</sequence>
<reference evidence="2 3" key="1">
    <citation type="journal article" date="2017" name="Int. J. Parasitol.">
        <title>The genome of the protozoan parasite Cystoisospora suis and a reverse vaccinology approach to identify vaccine candidates.</title>
        <authorList>
            <person name="Palmieri N."/>
            <person name="Shrestha A."/>
            <person name="Ruttkowski B."/>
            <person name="Beck T."/>
            <person name="Vogl C."/>
            <person name="Tomley F."/>
            <person name="Blake D.P."/>
            <person name="Joachim A."/>
        </authorList>
    </citation>
    <scope>NUCLEOTIDE SEQUENCE [LARGE SCALE GENOMIC DNA]</scope>
    <source>
        <strain evidence="2 3">Wien I</strain>
    </source>
</reference>
<dbReference type="GeneID" id="94430861"/>
<dbReference type="VEuPathDB" id="ToxoDB:CSUI_007505"/>
<dbReference type="RefSeq" id="XP_067920377.1">
    <property type="nucleotide sequence ID" value="XM_068067650.1"/>
</dbReference>
<dbReference type="AlphaFoldDB" id="A0A2C6JUK6"/>
<organism evidence="2 3">
    <name type="scientific">Cystoisospora suis</name>
    <dbReference type="NCBI Taxonomy" id="483139"/>
    <lineage>
        <taxon>Eukaryota</taxon>
        <taxon>Sar</taxon>
        <taxon>Alveolata</taxon>
        <taxon>Apicomplexa</taxon>
        <taxon>Conoidasida</taxon>
        <taxon>Coccidia</taxon>
        <taxon>Eucoccidiorida</taxon>
        <taxon>Eimeriorina</taxon>
        <taxon>Sarcocystidae</taxon>
        <taxon>Cystoisospora</taxon>
    </lineage>
</organism>
<comment type="caution">
    <text evidence="2">The sequence shown here is derived from an EMBL/GenBank/DDBJ whole genome shotgun (WGS) entry which is preliminary data.</text>
</comment>
<protein>
    <submittedName>
        <fullName evidence="2">Uncharacterized protein</fullName>
    </submittedName>
</protein>
<evidence type="ECO:0000313" key="2">
    <source>
        <dbReference type="EMBL" id="PHJ18671.1"/>
    </source>
</evidence>
<dbReference type="Proteomes" id="UP000221165">
    <property type="component" value="Unassembled WGS sequence"/>
</dbReference>
<evidence type="ECO:0000313" key="3">
    <source>
        <dbReference type="Proteomes" id="UP000221165"/>
    </source>
</evidence>
<feature type="region of interest" description="Disordered" evidence="1">
    <location>
        <begin position="165"/>
        <end position="196"/>
    </location>
</feature>
<evidence type="ECO:0000256" key="1">
    <source>
        <dbReference type="SAM" id="MobiDB-lite"/>
    </source>
</evidence>
<gene>
    <name evidence="2" type="ORF">CSUI_007505</name>
</gene>
<dbReference type="EMBL" id="MIGC01003960">
    <property type="protein sequence ID" value="PHJ18671.1"/>
    <property type="molecule type" value="Genomic_DNA"/>
</dbReference>
<feature type="compositionally biased region" description="Basic and acidic residues" evidence="1">
    <location>
        <begin position="177"/>
        <end position="196"/>
    </location>
</feature>